<comment type="function">
    <text evidence="4">Flagellin is the subunit protein which polymerizes to form the filaments of bacterial flagella.</text>
</comment>
<evidence type="ECO:0000259" key="7">
    <source>
        <dbReference type="Pfam" id="PF00700"/>
    </source>
</evidence>
<evidence type="ECO:0000256" key="3">
    <source>
        <dbReference type="ARBA" id="ARBA00023143"/>
    </source>
</evidence>
<dbReference type="SUPFAM" id="SSF64518">
    <property type="entry name" value="Phase 1 flagellin"/>
    <property type="match status" value="1"/>
</dbReference>
<sequence length="961" mass="99750">MVIQHNLSAMNSGRQVGITAGQQQKCISKLSSGYRINQAADNAAGLSISEKMRAQIRGLDRASQNMQDSISLIQTAEGALSEVQSVVQRIRELSVQASNDTNVTADRTSIQDEITELVGEVTRISEQTEFNGMKLLNGNLEASTTAATPLVSLANHPEAYNLTLAEAVDSIGENEVGLIFTEESDYVTTQTNAGSSTSTAYGTDIMDTLETEIVPQAVQSLLDTYSGALGYLAGSSVGIGLKLYSDTTSTLAYVSCGATVGGSGSTLSFTLAVNVNSLNFTAGELTDDSREDLEATIAHEMVHAFMDESVTAGMLGYNGSTFVTAYPTWFKEGMAQTASGGSDWVKYGLGITAAATDAQIQSAFSGLTTNTNEANYATGYLACMYLGYLAGGGGTVNASTIAAGDDKILQSLVSGKSLDQTIADYTKYSGYTDFTTNLQNDTEAYDFVRNLMSAIGTGRGSIITGNLAETNILADASITDLALFKLNTTNDRVKNLYPSEVNVFSGGATTASGTKAVAEAPEAPPVGGTSGPSSTIINLSDLSNVDFANINGIEYDAGTNTITITGDGTFAFTGSNAGTNVVVNSGVKAKISAENIQCQEIILNAGSTLTLSGNAAANQISGAGTLVNTGTANMNMQGINVVNSGTITGDINSTGTNGISNTGTINGNAGCESGGVIENWGKITGTSTGNVKHYASSFTRNIIPPSKVSVGENLQGGDALTSTVSVNYNGTSTTLTGTWVVTDKDGNVVADPASITMQEGDSYSYALTFDGSPYDICFEANTKSALTEVSMAQTPDGGTISGTGGQLTYIYTVSPNTVSGGPTAGGGSAAQGGLNLQIGANQGQTMNLSIEGMSSADLGLDKVKTDTFQNAQTSITLCDNANKKVSEVRSRLGAYQNRLEHAISNTDNTHENLQAAESRIRDLDIEHEMVQYSIKSILLQSGQSMLAQANQQANSILSILQ</sequence>
<comment type="similarity">
    <text evidence="1 4">Belongs to the bacterial flagellin family.</text>
</comment>
<dbReference type="Pfam" id="PF00669">
    <property type="entry name" value="Flagellin_N"/>
    <property type="match status" value="1"/>
</dbReference>
<accession>A0A1I6JXT4</accession>
<protein>
    <recommendedName>
        <fullName evidence="2 4">Flagellin</fullName>
    </recommendedName>
</protein>
<evidence type="ECO:0000256" key="5">
    <source>
        <dbReference type="SAM" id="Coils"/>
    </source>
</evidence>
<dbReference type="InterPro" id="IPR042187">
    <property type="entry name" value="Flagellin_C_sub2"/>
</dbReference>
<feature type="domain" description="Flagellin C-terminal" evidence="7">
    <location>
        <begin position="876"/>
        <end position="960"/>
    </location>
</feature>
<dbReference type="InterPro" id="IPR001029">
    <property type="entry name" value="Flagellin_N"/>
</dbReference>
<keyword evidence="4" id="KW-0964">Secreted</keyword>
<dbReference type="InterPro" id="IPR046358">
    <property type="entry name" value="Flagellin_C"/>
</dbReference>
<dbReference type="STRING" id="37658.SAMN05661086_02053"/>
<proteinExistence type="inferred from homology"/>
<evidence type="ECO:0000313" key="8">
    <source>
        <dbReference type="EMBL" id="SFR83708.1"/>
    </source>
</evidence>
<dbReference type="GO" id="GO:0009288">
    <property type="term" value="C:bacterial-type flagellum"/>
    <property type="evidence" value="ECO:0007669"/>
    <property type="project" value="UniProtKB-SubCell"/>
</dbReference>
<evidence type="ECO:0000259" key="6">
    <source>
        <dbReference type="Pfam" id="PF00669"/>
    </source>
</evidence>
<gene>
    <name evidence="8" type="ORF">SAMN05661086_02053</name>
</gene>
<feature type="coiled-coil region" evidence="5">
    <location>
        <begin position="878"/>
        <end position="926"/>
    </location>
</feature>
<dbReference type="GO" id="GO:0005198">
    <property type="term" value="F:structural molecule activity"/>
    <property type="evidence" value="ECO:0007669"/>
    <property type="project" value="UniProtKB-UniRule"/>
</dbReference>
<keyword evidence="8" id="KW-0966">Cell projection</keyword>
<dbReference type="InterPro" id="IPR001492">
    <property type="entry name" value="Flagellin"/>
</dbReference>
<dbReference type="PANTHER" id="PTHR42792">
    <property type="entry name" value="FLAGELLIN"/>
    <property type="match status" value="1"/>
</dbReference>
<keyword evidence="8" id="KW-0282">Flagellum</keyword>
<reference evidence="8 9" key="1">
    <citation type="submission" date="2016-10" db="EMBL/GenBank/DDBJ databases">
        <authorList>
            <person name="de Groot N.N."/>
        </authorList>
    </citation>
    <scope>NUCLEOTIDE SEQUENCE [LARGE SCALE GENOMIC DNA]</scope>
    <source>
        <strain evidence="8 9">743A</strain>
    </source>
</reference>
<keyword evidence="3 4" id="KW-0975">Bacterial flagellum</keyword>
<dbReference type="AlphaFoldDB" id="A0A1I6JXT4"/>
<dbReference type="PANTHER" id="PTHR42792:SF2">
    <property type="entry name" value="FLAGELLIN"/>
    <property type="match status" value="1"/>
</dbReference>
<dbReference type="Pfam" id="PF00700">
    <property type="entry name" value="Flagellin_C"/>
    <property type="match status" value="1"/>
</dbReference>
<keyword evidence="9" id="KW-1185">Reference proteome</keyword>
<dbReference type="Gene3D" id="1.20.1330.10">
    <property type="entry name" value="f41 fragment of flagellin, N-terminal domain"/>
    <property type="match status" value="2"/>
</dbReference>
<keyword evidence="8" id="KW-0969">Cilium</keyword>
<dbReference type="EMBL" id="FOYZ01000007">
    <property type="protein sequence ID" value="SFR83708.1"/>
    <property type="molecule type" value="Genomic_DNA"/>
</dbReference>
<keyword evidence="5" id="KW-0175">Coiled coil</keyword>
<evidence type="ECO:0000313" key="9">
    <source>
        <dbReference type="Proteomes" id="UP000199659"/>
    </source>
</evidence>
<evidence type="ECO:0000256" key="2">
    <source>
        <dbReference type="ARBA" id="ARBA00020110"/>
    </source>
</evidence>
<name>A0A1I6JXT4_9FIRM</name>
<evidence type="ECO:0000256" key="4">
    <source>
        <dbReference type="RuleBase" id="RU362073"/>
    </source>
</evidence>
<dbReference type="Gene3D" id="6.10.10.10">
    <property type="entry name" value="Flagellar export chaperone, C-terminal domain"/>
    <property type="match status" value="1"/>
</dbReference>
<dbReference type="GO" id="GO:0005576">
    <property type="term" value="C:extracellular region"/>
    <property type="evidence" value="ECO:0007669"/>
    <property type="project" value="UniProtKB-SubCell"/>
</dbReference>
<feature type="domain" description="Flagellin N-terminal" evidence="6">
    <location>
        <begin position="3"/>
        <end position="139"/>
    </location>
</feature>
<evidence type="ECO:0000256" key="1">
    <source>
        <dbReference type="ARBA" id="ARBA00005709"/>
    </source>
</evidence>
<dbReference type="PRINTS" id="PR00207">
    <property type="entry name" value="FLAGELLIN"/>
</dbReference>
<dbReference type="OrthoDB" id="9796789at2"/>
<organism evidence="8 9">
    <name type="scientific">Anaeromicropila populeti</name>
    <dbReference type="NCBI Taxonomy" id="37658"/>
    <lineage>
        <taxon>Bacteria</taxon>
        <taxon>Bacillati</taxon>
        <taxon>Bacillota</taxon>
        <taxon>Clostridia</taxon>
        <taxon>Lachnospirales</taxon>
        <taxon>Lachnospiraceae</taxon>
        <taxon>Anaeromicropila</taxon>
    </lineage>
</organism>
<dbReference type="Proteomes" id="UP000199659">
    <property type="component" value="Unassembled WGS sequence"/>
</dbReference>
<dbReference type="RefSeq" id="WP_092560591.1">
    <property type="nucleotide sequence ID" value="NZ_FOYZ01000007.1"/>
</dbReference>
<comment type="subcellular location">
    <subcellularLocation>
        <location evidence="4">Secreted</location>
    </subcellularLocation>
    <subcellularLocation>
        <location evidence="4">Bacterial flagellum</location>
    </subcellularLocation>
</comment>